<dbReference type="AlphaFoldDB" id="A0A367L6X2"/>
<feature type="compositionally biased region" description="Basic and acidic residues" evidence="1">
    <location>
        <begin position="651"/>
        <end position="672"/>
    </location>
</feature>
<evidence type="ECO:0000313" key="2">
    <source>
        <dbReference type="EMBL" id="RCI10171.1"/>
    </source>
</evidence>
<organism evidence="2 3">
    <name type="scientific">Ophiocordyceps polyrhachis-furcata BCC 54312</name>
    <dbReference type="NCBI Taxonomy" id="1330021"/>
    <lineage>
        <taxon>Eukaryota</taxon>
        <taxon>Fungi</taxon>
        <taxon>Dikarya</taxon>
        <taxon>Ascomycota</taxon>
        <taxon>Pezizomycotina</taxon>
        <taxon>Sordariomycetes</taxon>
        <taxon>Hypocreomycetidae</taxon>
        <taxon>Hypocreales</taxon>
        <taxon>Ophiocordycipitaceae</taxon>
        <taxon>Ophiocordyceps</taxon>
    </lineage>
</organism>
<feature type="region of interest" description="Disordered" evidence="1">
    <location>
        <begin position="1"/>
        <end position="42"/>
    </location>
</feature>
<feature type="compositionally biased region" description="Basic and acidic residues" evidence="1">
    <location>
        <begin position="706"/>
        <end position="721"/>
    </location>
</feature>
<feature type="region of interest" description="Disordered" evidence="1">
    <location>
        <begin position="508"/>
        <end position="607"/>
    </location>
</feature>
<feature type="region of interest" description="Disordered" evidence="1">
    <location>
        <begin position="648"/>
        <end position="672"/>
    </location>
</feature>
<dbReference type="EMBL" id="LKCN02000013">
    <property type="protein sequence ID" value="RCI10171.1"/>
    <property type="molecule type" value="Genomic_DNA"/>
</dbReference>
<feature type="region of interest" description="Disordered" evidence="1">
    <location>
        <begin position="101"/>
        <end position="481"/>
    </location>
</feature>
<dbReference type="Proteomes" id="UP000253664">
    <property type="component" value="Unassembled WGS sequence"/>
</dbReference>
<sequence length="862" mass="94146">MPVRTRAKAAARGRPQRLPTQFGELETTPTSRHHDELDPVPAPSDVANLVASRDLQDQPTQLLAHGDVFDDELEDEDLAGLEKSQPIIQQMPRCTSIQWSETESLARRSSPLSPEEAPLAEWQFDEDDSLPPLSTPKSDKDQLPDTVPLADASPALDEGGASAAASKKVDFSETASTMRRSSPAGDESVHHASDLLVDSSSVSPSDGKHAVSLPGPTHLPPDNIYDVTPPPDTSQETPEHQPKANAARRREAHPPGQEQHANKQVGREGTKAQSRTANTKRHVKQAGDLGDKEPELPLSSRTNQMASGTAHAEADASQLDQGKKRKQRPKPPLQFDETSRVKEAQSRPSTRDTQKLRMPVVTALIGSAQPSSSSPGAVPRKRGAANNKQPRAKKAKRTSAATQKPKRQGPTKRSVPSKQEPAATEDPALRNRALPSHEAAATTPGPIVVLSDDDGNFPQPPATGTAFDTGDDEPMVPVKVPALSPPVAKEGEFCAFAYSSHYLHNRAADAELSERNEAPRTGSRVERVNNPKLLGSRDGDDEPGRAVSAEKQMTSPVSLRGRPSERPESRYGRQQGRSAKRTGRNYSISVHGSPLPANHAEPCHGSGIVAEPAKSVKDRPPPKFLDPLQLKAIAGDISSWKAEWLQSGRSVDQEACRPRQQRDTPKEPLHGVARDVQAEILASLREHDALQEEQARRRHGTSRPEQGCDKDISPQVDERDGLPDNLSQQLHQVVNTMLQHLRSKEEAGRKVVETYRRNTSGCIEKIRNRQKQERRVLAEAMVVDGDKFGQVIKKARSMVARGSQSRVADMRELEQKTAERQAAYDRAMASLRGLQRQLLQGSEDSGKQGRESDSVMLELKLL</sequence>
<feature type="compositionally biased region" description="Basic and acidic residues" evidence="1">
    <location>
        <begin position="237"/>
        <end position="253"/>
    </location>
</feature>
<proteinExistence type="predicted"/>
<feature type="compositionally biased region" description="Basic and acidic residues" evidence="1">
    <location>
        <begin position="337"/>
        <end position="355"/>
    </location>
</feature>
<dbReference type="OrthoDB" id="4953021at2759"/>
<feature type="compositionally biased region" description="Low complexity" evidence="1">
    <location>
        <begin position="194"/>
        <end position="205"/>
    </location>
</feature>
<feature type="compositionally biased region" description="Basic and acidic residues" evidence="1">
    <location>
        <begin position="562"/>
        <end position="571"/>
    </location>
</feature>
<name>A0A367L6X2_9HYPO</name>
<feature type="compositionally biased region" description="Basic and acidic residues" evidence="1">
    <location>
        <begin position="508"/>
        <end position="544"/>
    </location>
</feature>
<keyword evidence="3" id="KW-1185">Reference proteome</keyword>
<accession>A0A367L6X2</accession>
<protein>
    <submittedName>
        <fullName evidence="2">Uncharacterized protein</fullName>
    </submittedName>
</protein>
<feature type="compositionally biased region" description="Basic residues" evidence="1">
    <location>
        <begin position="1"/>
        <end position="15"/>
    </location>
</feature>
<evidence type="ECO:0000313" key="3">
    <source>
        <dbReference type="Proteomes" id="UP000253664"/>
    </source>
</evidence>
<feature type="region of interest" description="Disordered" evidence="1">
    <location>
        <begin position="691"/>
        <end position="721"/>
    </location>
</feature>
<reference evidence="2 3" key="1">
    <citation type="journal article" date="2015" name="BMC Genomics">
        <title>Insights from the genome of Ophiocordyceps polyrhachis-furcata to pathogenicity and host specificity in insect fungi.</title>
        <authorList>
            <person name="Wichadakul D."/>
            <person name="Kobmoo N."/>
            <person name="Ingsriswang S."/>
            <person name="Tangphatsornruang S."/>
            <person name="Chantasingh D."/>
            <person name="Luangsa-ard J.J."/>
            <person name="Eurwilaichitr L."/>
        </authorList>
    </citation>
    <scope>NUCLEOTIDE SEQUENCE [LARGE SCALE GENOMIC DNA]</scope>
    <source>
        <strain evidence="2 3">BCC 54312</strain>
    </source>
</reference>
<comment type="caution">
    <text evidence="2">The sequence shown here is derived from an EMBL/GenBank/DDBJ whole genome shotgun (WGS) entry which is preliminary data.</text>
</comment>
<evidence type="ECO:0000256" key="1">
    <source>
        <dbReference type="SAM" id="MobiDB-lite"/>
    </source>
</evidence>
<feature type="compositionally biased region" description="Low complexity" evidence="1">
    <location>
        <begin position="366"/>
        <end position="377"/>
    </location>
</feature>
<gene>
    <name evidence="2" type="ORF">L249_8622</name>
</gene>